<name>A0A835C6L1_9FABA</name>
<accession>A0A835C6L1</accession>
<dbReference type="Proteomes" id="UP000634136">
    <property type="component" value="Unassembled WGS sequence"/>
</dbReference>
<proteinExistence type="predicted"/>
<evidence type="ECO:0000313" key="1">
    <source>
        <dbReference type="EMBL" id="KAF7833684.1"/>
    </source>
</evidence>
<sequence>MDVLVSDPERMEIHWQDSSSSEDKLHITYNSIHMPYTYSTLNFYSFTQQNTLTESTTQQN</sequence>
<reference evidence="1" key="1">
    <citation type="submission" date="2020-09" db="EMBL/GenBank/DDBJ databases">
        <title>Genome-Enabled Discovery of Anthraquinone Biosynthesis in Senna tora.</title>
        <authorList>
            <person name="Kang S.-H."/>
            <person name="Pandey R.P."/>
            <person name="Lee C.-M."/>
            <person name="Sim J.-S."/>
            <person name="Jeong J.-T."/>
            <person name="Choi B.-S."/>
            <person name="Jung M."/>
            <person name="Ginzburg D."/>
            <person name="Zhao K."/>
            <person name="Won S.Y."/>
            <person name="Oh T.-J."/>
            <person name="Yu Y."/>
            <person name="Kim N.-H."/>
            <person name="Lee O.R."/>
            <person name="Lee T.-H."/>
            <person name="Bashyal P."/>
            <person name="Kim T.-S."/>
            <person name="Lee W.-H."/>
            <person name="Kawkins C."/>
            <person name="Kim C.-K."/>
            <person name="Kim J.S."/>
            <person name="Ahn B.O."/>
            <person name="Rhee S.Y."/>
            <person name="Sohng J.K."/>
        </authorList>
    </citation>
    <scope>NUCLEOTIDE SEQUENCE</scope>
    <source>
        <tissue evidence="1">Leaf</tissue>
    </source>
</reference>
<dbReference type="EMBL" id="JAAIUW010000005">
    <property type="protein sequence ID" value="KAF7833684.1"/>
    <property type="molecule type" value="Genomic_DNA"/>
</dbReference>
<gene>
    <name evidence="1" type="ORF">G2W53_016017</name>
</gene>
<evidence type="ECO:0000313" key="2">
    <source>
        <dbReference type="Proteomes" id="UP000634136"/>
    </source>
</evidence>
<protein>
    <submittedName>
        <fullName evidence="1">Uncharacterized protein</fullName>
    </submittedName>
</protein>
<comment type="caution">
    <text evidence="1">The sequence shown here is derived from an EMBL/GenBank/DDBJ whole genome shotgun (WGS) entry which is preliminary data.</text>
</comment>
<keyword evidence="2" id="KW-1185">Reference proteome</keyword>
<organism evidence="1 2">
    <name type="scientific">Senna tora</name>
    <dbReference type="NCBI Taxonomy" id="362788"/>
    <lineage>
        <taxon>Eukaryota</taxon>
        <taxon>Viridiplantae</taxon>
        <taxon>Streptophyta</taxon>
        <taxon>Embryophyta</taxon>
        <taxon>Tracheophyta</taxon>
        <taxon>Spermatophyta</taxon>
        <taxon>Magnoliopsida</taxon>
        <taxon>eudicotyledons</taxon>
        <taxon>Gunneridae</taxon>
        <taxon>Pentapetalae</taxon>
        <taxon>rosids</taxon>
        <taxon>fabids</taxon>
        <taxon>Fabales</taxon>
        <taxon>Fabaceae</taxon>
        <taxon>Caesalpinioideae</taxon>
        <taxon>Cassia clade</taxon>
        <taxon>Senna</taxon>
    </lineage>
</organism>
<dbReference type="AlphaFoldDB" id="A0A835C6L1"/>